<dbReference type="Proteomes" id="UP000003160">
    <property type="component" value="Unassembled WGS sequence"/>
</dbReference>
<feature type="transmembrane region" description="Helical" evidence="6">
    <location>
        <begin position="162"/>
        <end position="181"/>
    </location>
</feature>
<name>D1PWT4_9BACT</name>
<organism evidence="7 8">
    <name type="scientific">Hallella bergensis DSM 17361</name>
    <dbReference type="NCBI Taxonomy" id="585502"/>
    <lineage>
        <taxon>Bacteria</taxon>
        <taxon>Pseudomonadati</taxon>
        <taxon>Bacteroidota</taxon>
        <taxon>Bacteroidia</taxon>
        <taxon>Bacteroidales</taxon>
        <taxon>Prevotellaceae</taxon>
        <taxon>Hallella</taxon>
    </lineage>
</organism>
<feature type="transmembrane region" description="Helical" evidence="6">
    <location>
        <begin position="307"/>
        <end position="327"/>
    </location>
</feature>
<dbReference type="PANTHER" id="PTHR30250:SF26">
    <property type="entry name" value="PSMA PROTEIN"/>
    <property type="match status" value="1"/>
</dbReference>
<evidence type="ECO:0000256" key="1">
    <source>
        <dbReference type="ARBA" id="ARBA00004651"/>
    </source>
</evidence>
<accession>D1PWT4</accession>
<dbReference type="RefSeq" id="WP_007173523.1">
    <property type="nucleotide sequence ID" value="NZ_GG704780.1"/>
</dbReference>
<keyword evidence="3 6" id="KW-0812">Transmembrane</keyword>
<evidence type="ECO:0000256" key="4">
    <source>
        <dbReference type="ARBA" id="ARBA00022989"/>
    </source>
</evidence>
<dbReference type="PANTHER" id="PTHR30250">
    <property type="entry name" value="PST FAMILY PREDICTED COLANIC ACID TRANSPORTER"/>
    <property type="match status" value="1"/>
</dbReference>
<evidence type="ECO:0000256" key="5">
    <source>
        <dbReference type="ARBA" id="ARBA00023136"/>
    </source>
</evidence>
<comment type="subcellular location">
    <subcellularLocation>
        <location evidence="1">Cell membrane</location>
        <topology evidence="1">Multi-pass membrane protein</topology>
    </subcellularLocation>
</comment>
<feature type="transmembrane region" description="Helical" evidence="6">
    <location>
        <begin position="466"/>
        <end position="488"/>
    </location>
</feature>
<evidence type="ECO:0000313" key="7">
    <source>
        <dbReference type="EMBL" id="EFA44171.1"/>
    </source>
</evidence>
<sequence>MALSTKRVIAQNTVYLYLRGIFSLFLGLYISRVLLQTLGVNDFGLYGVVGGIVGFISFLNMAMSSASSRYITYELAKGNLDSQKKVYTAVFVVHLCIACFTILCAETIGLWYVCSKLIIPEGRMMAAHWVYQMSILVAIINITQVPYNALIAANEKMGFMSLWGGISDFLRLIIVISLFWITIDRLIIYAILIFLVNLFTAIGYRVYCKMRFPECHFVYVRDRQLFKDILSFASFTFFTSFANVARQQGTVLLINRFFGVAVNASGNIATMVAGNVYSFTINVVTAFRPQIVKNYANQDIVSLQSNIILCMKYAVAMYSLIAIPIFLEMNYVLKLWLVKVPEHSVEFCKITLLGSIIGLLNYIVIIAIQATSRVKKNSIHISSLGLVSIFLIYVLFRFGMSANWAFLVYTFTECAIFVVALSNLKQVIPQIRITNIILKLSKLVTIMFCSTVVCSLIQHLVISESFARLMIVTVLYSACFGILFYRLMLNHETRLTLKANFLHILKIKA</sequence>
<feature type="transmembrane region" description="Helical" evidence="6">
    <location>
        <begin position="187"/>
        <end position="208"/>
    </location>
</feature>
<feature type="transmembrane region" description="Helical" evidence="6">
    <location>
        <begin position="229"/>
        <end position="246"/>
    </location>
</feature>
<keyword evidence="5 6" id="KW-0472">Membrane</keyword>
<evidence type="ECO:0000256" key="2">
    <source>
        <dbReference type="ARBA" id="ARBA00022475"/>
    </source>
</evidence>
<dbReference type="OrthoDB" id="5365632at2"/>
<dbReference type="GO" id="GO:0005886">
    <property type="term" value="C:plasma membrane"/>
    <property type="evidence" value="ECO:0007669"/>
    <property type="project" value="UniProtKB-SubCell"/>
</dbReference>
<keyword evidence="8" id="KW-1185">Reference proteome</keyword>
<proteinExistence type="predicted"/>
<evidence type="ECO:0000256" key="6">
    <source>
        <dbReference type="SAM" id="Phobius"/>
    </source>
</evidence>
<comment type="caution">
    <text evidence="7">The sequence shown here is derived from an EMBL/GenBank/DDBJ whole genome shotgun (WGS) entry which is preliminary data.</text>
</comment>
<feature type="transmembrane region" description="Helical" evidence="6">
    <location>
        <begin position="404"/>
        <end position="424"/>
    </location>
</feature>
<keyword evidence="2" id="KW-1003">Cell membrane</keyword>
<feature type="transmembrane region" description="Helical" evidence="6">
    <location>
        <begin position="436"/>
        <end position="460"/>
    </location>
</feature>
<feature type="transmembrane region" description="Helical" evidence="6">
    <location>
        <begin position="129"/>
        <end position="150"/>
    </location>
</feature>
<feature type="transmembrane region" description="Helical" evidence="6">
    <location>
        <begin position="12"/>
        <end position="31"/>
    </location>
</feature>
<feature type="transmembrane region" description="Helical" evidence="6">
    <location>
        <begin position="86"/>
        <end position="113"/>
    </location>
</feature>
<gene>
    <name evidence="7" type="ORF">HMPREF0645_1419</name>
</gene>
<dbReference type="AlphaFoldDB" id="D1PWT4"/>
<evidence type="ECO:0000256" key="3">
    <source>
        <dbReference type="ARBA" id="ARBA00022692"/>
    </source>
</evidence>
<feature type="transmembrane region" description="Helical" evidence="6">
    <location>
        <begin position="347"/>
        <end position="367"/>
    </location>
</feature>
<keyword evidence="4 6" id="KW-1133">Transmembrane helix</keyword>
<dbReference type="InterPro" id="IPR050833">
    <property type="entry name" value="Poly_Biosynth_Transport"/>
</dbReference>
<feature type="transmembrane region" description="Helical" evidence="6">
    <location>
        <begin position="379"/>
        <end position="398"/>
    </location>
</feature>
<evidence type="ECO:0000313" key="8">
    <source>
        <dbReference type="Proteomes" id="UP000003160"/>
    </source>
</evidence>
<dbReference type="EMBL" id="ACKS01000060">
    <property type="protein sequence ID" value="EFA44171.1"/>
    <property type="molecule type" value="Genomic_DNA"/>
</dbReference>
<dbReference type="HOGENOM" id="CLU_040798_1_0_10"/>
<feature type="transmembrane region" description="Helical" evidence="6">
    <location>
        <begin position="266"/>
        <end position="287"/>
    </location>
</feature>
<reference evidence="7 8" key="1">
    <citation type="submission" date="2009-10" db="EMBL/GenBank/DDBJ databases">
        <authorList>
            <person name="Qin X."/>
            <person name="Bachman B."/>
            <person name="Battles P."/>
            <person name="Bell A."/>
            <person name="Bess C."/>
            <person name="Bickham C."/>
            <person name="Chaboub L."/>
            <person name="Chen D."/>
            <person name="Coyle M."/>
            <person name="Deiros D.R."/>
            <person name="Dinh H."/>
            <person name="Forbes L."/>
            <person name="Fowler G."/>
            <person name="Francisco L."/>
            <person name="Fu Q."/>
            <person name="Gubbala S."/>
            <person name="Hale W."/>
            <person name="Han Y."/>
            <person name="Hemphill L."/>
            <person name="Highlander S.K."/>
            <person name="Hirani K."/>
            <person name="Hogues M."/>
            <person name="Jackson L."/>
            <person name="Jakkamsetti A."/>
            <person name="Javaid M."/>
            <person name="Jiang H."/>
            <person name="Korchina V."/>
            <person name="Kovar C."/>
            <person name="Lara F."/>
            <person name="Lee S."/>
            <person name="Mata R."/>
            <person name="Mathew T."/>
            <person name="Moen C."/>
            <person name="Morales K."/>
            <person name="Munidasa M."/>
            <person name="Nazareth L."/>
            <person name="Ngo R."/>
            <person name="Nguyen L."/>
            <person name="Okwuonu G."/>
            <person name="Ongeri F."/>
            <person name="Patil S."/>
            <person name="Petrosino J."/>
            <person name="Pham C."/>
            <person name="Pham P."/>
            <person name="Pu L.-L."/>
            <person name="Puazo M."/>
            <person name="Raj R."/>
            <person name="Reid J."/>
            <person name="Rouhana J."/>
            <person name="Saada N."/>
            <person name="Shang Y."/>
            <person name="Simmons D."/>
            <person name="Thornton R."/>
            <person name="Warren J."/>
            <person name="Weissenberger G."/>
            <person name="Zhang J."/>
            <person name="Zhang L."/>
            <person name="Zhou C."/>
            <person name="Zhu D."/>
            <person name="Muzny D."/>
            <person name="Worley K."/>
            <person name="Gibbs R."/>
        </authorList>
    </citation>
    <scope>NUCLEOTIDE SEQUENCE [LARGE SCALE GENOMIC DNA]</scope>
    <source>
        <strain evidence="7 8">DSM 17361</strain>
    </source>
</reference>
<protein>
    <submittedName>
        <fullName evidence="7">Polysaccharide biosynthesis protein</fullName>
    </submittedName>
</protein>
<feature type="transmembrane region" description="Helical" evidence="6">
    <location>
        <begin position="43"/>
        <end position="65"/>
    </location>
</feature>
<dbReference type="eggNOG" id="COG2244">
    <property type="taxonomic scope" value="Bacteria"/>
</dbReference>